<accession>A0A937XHY4</accession>
<protein>
    <recommendedName>
        <fullName evidence="6 7">Small ribosomal subunit protein uS4</fullName>
    </recommendedName>
</protein>
<comment type="function">
    <text evidence="7">With S5 and S12 plays an important role in translational accuracy.</text>
</comment>
<keyword evidence="5 7" id="KW-0687">Ribonucleoprotein</keyword>
<evidence type="ECO:0000313" key="12">
    <source>
        <dbReference type="Proteomes" id="UP000779900"/>
    </source>
</evidence>
<dbReference type="PANTHER" id="PTHR11831:SF4">
    <property type="entry name" value="SMALL RIBOSOMAL SUBUNIT PROTEIN US4M"/>
    <property type="match status" value="1"/>
</dbReference>
<dbReference type="NCBIfam" id="NF003717">
    <property type="entry name" value="PRK05327.1"/>
    <property type="match status" value="1"/>
</dbReference>
<evidence type="ECO:0000256" key="8">
    <source>
        <dbReference type="RuleBase" id="RU003699"/>
    </source>
</evidence>
<evidence type="ECO:0000256" key="2">
    <source>
        <dbReference type="ARBA" id="ARBA00022730"/>
    </source>
</evidence>
<dbReference type="FunFam" id="3.10.290.10:FF:000001">
    <property type="entry name" value="30S ribosomal protein S4"/>
    <property type="match status" value="1"/>
</dbReference>
<dbReference type="PROSITE" id="PS50889">
    <property type="entry name" value="S4"/>
    <property type="match status" value="1"/>
</dbReference>
<keyword evidence="4 7" id="KW-0689">Ribosomal protein</keyword>
<evidence type="ECO:0000256" key="4">
    <source>
        <dbReference type="ARBA" id="ARBA00022980"/>
    </source>
</evidence>
<dbReference type="Proteomes" id="UP000779900">
    <property type="component" value="Unassembled WGS sequence"/>
</dbReference>
<feature type="domain" description="RNA-binding S4" evidence="9">
    <location>
        <begin position="95"/>
        <end position="161"/>
    </location>
</feature>
<name>A0A937XHY4_UNCW3</name>
<dbReference type="Pfam" id="PF00163">
    <property type="entry name" value="Ribosomal_S4"/>
    <property type="match status" value="1"/>
</dbReference>
<dbReference type="GO" id="GO:0019843">
    <property type="term" value="F:rRNA binding"/>
    <property type="evidence" value="ECO:0007669"/>
    <property type="project" value="UniProtKB-UniRule"/>
</dbReference>
<dbReference type="GO" id="GO:0006412">
    <property type="term" value="P:translation"/>
    <property type="evidence" value="ECO:0007669"/>
    <property type="project" value="UniProtKB-UniRule"/>
</dbReference>
<reference evidence="11" key="1">
    <citation type="submission" date="2019-03" db="EMBL/GenBank/DDBJ databases">
        <title>Lake Tanganyika Metagenome-Assembled Genomes (MAGs).</title>
        <authorList>
            <person name="Tran P."/>
        </authorList>
    </citation>
    <scope>NUCLEOTIDE SEQUENCE</scope>
    <source>
        <strain evidence="11">K_DeepCast_150m_m2_040</strain>
    </source>
</reference>
<evidence type="ECO:0000256" key="7">
    <source>
        <dbReference type="HAMAP-Rule" id="MF_01306"/>
    </source>
</evidence>
<gene>
    <name evidence="7 11" type="primary">rpsD</name>
    <name evidence="11" type="ORF">FJY68_09250</name>
</gene>
<dbReference type="PROSITE" id="PS00632">
    <property type="entry name" value="RIBOSOMAL_S4"/>
    <property type="match status" value="1"/>
</dbReference>
<dbReference type="InterPro" id="IPR036986">
    <property type="entry name" value="S4_RNA-bd_sf"/>
</dbReference>
<dbReference type="CDD" id="cd00165">
    <property type="entry name" value="S4"/>
    <property type="match status" value="1"/>
</dbReference>
<dbReference type="SUPFAM" id="SSF55174">
    <property type="entry name" value="Alpha-L RNA-binding motif"/>
    <property type="match status" value="1"/>
</dbReference>
<evidence type="ECO:0000313" key="11">
    <source>
        <dbReference type="EMBL" id="MBM3332018.1"/>
    </source>
</evidence>
<keyword evidence="3 7" id="KW-0694">RNA-binding</keyword>
<evidence type="ECO:0000256" key="5">
    <source>
        <dbReference type="ARBA" id="ARBA00023274"/>
    </source>
</evidence>
<organism evidence="11 12">
    <name type="scientific">candidate division WOR-3 bacterium</name>
    <dbReference type="NCBI Taxonomy" id="2052148"/>
    <lineage>
        <taxon>Bacteria</taxon>
        <taxon>Bacteria division WOR-3</taxon>
    </lineage>
</organism>
<evidence type="ECO:0000256" key="1">
    <source>
        <dbReference type="ARBA" id="ARBA00007465"/>
    </source>
</evidence>
<dbReference type="SMART" id="SM01390">
    <property type="entry name" value="Ribosomal_S4"/>
    <property type="match status" value="1"/>
</dbReference>
<comment type="subunit">
    <text evidence="7">Part of the 30S ribosomal subunit. Contacts protein S5. The interaction surface between S4 and S5 is involved in control of translational fidelity.</text>
</comment>
<dbReference type="Gene3D" id="3.10.290.10">
    <property type="entry name" value="RNA-binding S4 domain"/>
    <property type="match status" value="1"/>
</dbReference>
<keyword evidence="2 7" id="KW-0699">rRNA-binding</keyword>
<evidence type="ECO:0000259" key="10">
    <source>
        <dbReference type="SMART" id="SM01390"/>
    </source>
</evidence>
<dbReference type="NCBIfam" id="TIGR01017">
    <property type="entry name" value="rpsD_bact"/>
    <property type="match status" value="1"/>
</dbReference>
<dbReference type="InterPro" id="IPR018079">
    <property type="entry name" value="Ribosomal_uS4_CS"/>
</dbReference>
<dbReference type="InterPro" id="IPR022801">
    <property type="entry name" value="Ribosomal_uS4"/>
</dbReference>
<comment type="similarity">
    <text evidence="1 7 8">Belongs to the universal ribosomal protein uS4 family.</text>
</comment>
<dbReference type="Gene3D" id="1.10.1050.10">
    <property type="entry name" value="Ribosomal Protein S4 Delta 41, Chain A, domain 1"/>
    <property type="match status" value="1"/>
</dbReference>
<dbReference type="GO" id="GO:0015935">
    <property type="term" value="C:small ribosomal subunit"/>
    <property type="evidence" value="ECO:0007669"/>
    <property type="project" value="InterPro"/>
</dbReference>
<dbReference type="InterPro" id="IPR002942">
    <property type="entry name" value="S4_RNA-bd"/>
</dbReference>
<dbReference type="GO" id="GO:0003735">
    <property type="term" value="F:structural constituent of ribosome"/>
    <property type="evidence" value="ECO:0007669"/>
    <property type="project" value="InterPro"/>
</dbReference>
<dbReference type="AlphaFoldDB" id="A0A937XHY4"/>
<comment type="function">
    <text evidence="7">One of the primary rRNA binding proteins, it binds directly to 16S rRNA where it nucleates assembly of the body of the 30S subunit.</text>
</comment>
<dbReference type="HAMAP" id="MF_01306_B">
    <property type="entry name" value="Ribosomal_uS4_B"/>
    <property type="match status" value="1"/>
</dbReference>
<proteinExistence type="inferred from homology"/>
<evidence type="ECO:0000256" key="3">
    <source>
        <dbReference type="ARBA" id="ARBA00022884"/>
    </source>
</evidence>
<evidence type="ECO:0000259" key="9">
    <source>
        <dbReference type="SMART" id="SM00363"/>
    </source>
</evidence>
<dbReference type="SMART" id="SM00363">
    <property type="entry name" value="S4"/>
    <property type="match status" value="1"/>
</dbReference>
<comment type="caution">
    <text evidence="11">The sequence shown here is derived from an EMBL/GenBank/DDBJ whole genome shotgun (WGS) entry which is preliminary data.</text>
</comment>
<evidence type="ECO:0000256" key="6">
    <source>
        <dbReference type="ARBA" id="ARBA00035254"/>
    </source>
</evidence>
<dbReference type="InterPro" id="IPR005709">
    <property type="entry name" value="Ribosomal_uS4_bac-type"/>
</dbReference>
<dbReference type="Pfam" id="PF01479">
    <property type="entry name" value="S4"/>
    <property type="match status" value="1"/>
</dbReference>
<dbReference type="InterPro" id="IPR001912">
    <property type="entry name" value="Ribosomal_uS4_N"/>
</dbReference>
<sequence>MARYIGPKCKRCRKSREKLFLRGEKCLSDKCTLMKRGEMPEVRGRRRVSAYSIQLREKQKLRMMYGILETQFHNYFTKAAKSKNTAATLVILLERRLDNVVFRMGFADSRGQARQFVRHGLITVNGRRINIPSYLTDAGDIVGVKGDDAMKVISAILANKQQPGMSWLTVAADRGVGTVVRQPSPEDVKDIPCNTQLIVELYSK</sequence>
<dbReference type="EMBL" id="VGIR01000055">
    <property type="protein sequence ID" value="MBM3332018.1"/>
    <property type="molecule type" value="Genomic_DNA"/>
</dbReference>
<dbReference type="GO" id="GO:0042274">
    <property type="term" value="P:ribosomal small subunit biogenesis"/>
    <property type="evidence" value="ECO:0007669"/>
    <property type="project" value="TreeGrafter"/>
</dbReference>
<feature type="domain" description="Small ribosomal subunit protein uS4 N-terminal" evidence="10">
    <location>
        <begin position="3"/>
        <end position="94"/>
    </location>
</feature>
<dbReference type="PANTHER" id="PTHR11831">
    <property type="entry name" value="30S 40S RIBOSOMAL PROTEIN"/>
    <property type="match status" value="1"/>
</dbReference>